<comment type="subcellular location">
    <subcellularLocation>
        <location evidence="1">Cytoplasm</location>
    </subcellularLocation>
</comment>
<keyword evidence="5" id="KW-0597">Phosphoprotein</keyword>
<proteinExistence type="inferred from homology"/>
<feature type="compositionally biased region" description="Pro residues" evidence="6">
    <location>
        <begin position="13"/>
        <end position="27"/>
    </location>
</feature>
<keyword evidence="3" id="KW-0728">SH3 domain</keyword>
<protein>
    <submittedName>
        <fullName evidence="8">Putative epidermal growth factor receptor kinase substrate 8-like protein 2-like isoform X1</fullName>
    </submittedName>
</protein>
<dbReference type="GO" id="GO:0016301">
    <property type="term" value="F:kinase activity"/>
    <property type="evidence" value="ECO:0007669"/>
    <property type="project" value="UniProtKB-KW"/>
</dbReference>
<dbReference type="EMBL" id="MRZV01000937">
    <property type="protein sequence ID" value="PIK42407.1"/>
    <property type="molecule type" value="Genomic_DNA"/>
</dbReference>
<gene>
    <name evidence="8" type="ORF">BSL78_20733</name>
</gene>
<feature type="compositionally biased region" description="Polar residues" evidence="6">
    <location>
        <begin position="79"/>
        <end position="88"/>
    </location>
</feature>
<dbReference type="CDD" id="cd09540">
    <property type="entry name" value="SAM_EPS8-like"/>
    <property type="match status" value="1"/>
</dbReference>
<dbReference type="InterPro" id="IPR041418">
    <property type="entry name" value="SAM_3"/>
</dbReference>
<keyword evidence="8" id="KW-0808">Transferase</keyword>
<dbReference type="InterPro" id="IPR039801">
    <property type="entry name" value="EPS8-like"/>
</dbReference>
<organism evidence="8 9">
    <name type="scientific">Stichopus japonicus</name>
    <name type="common">Sea cucumber</name>
    <dbReference type="NCBI Taxonomy" id="307972"/>
    <lineage>
        <taxon>Eukaryota</taxon>
        <taxon>Metazoa</taxon>
        <taxon>Echinodermata</taxon>
        <taxon>Eleutherozoa</taxon>
        <taxon>Echinozoa</taxon>
        <taxon>Holothuroidea</taxon>
        <taxon>Aspidochirotacea</taxon>
        <taxon>Aspidochirotida</taxon>
        <taxon>Stichopodidae</taxon>
        <taxon>Apostichopus</taxon>
    </lineage>
</organism>
<dbReference type="Gene3D" id="1.10.150.50">
    <property type="entry name" value="Transcription Factor, Ets-1"/>
    <property type="match status" value="1"/>
</dbReference>
<evidence type="ECO:0000313" key="9">
    <source>
        <dbReference type="Proteomes" id="UP000230750"/>
    </source>
</evidence>
<dbReference type="PANTHER" id="PTHR12287">
    <property type="entry name" value="EPIDERMAL GROWTH FACTOR RECEPTOR KINASE SUBSTRATE EPS8-RELATED PROTEIN"/>
    <property type="match status" value="1"/>
</dbReference>
<dbReference type="GO" id="GO:0005737">
    <property type="term" value="C:cytoplasm"/>
    <property type="evidence" value="ECO:0007669"/>
    <property type="project" value="UniProtKB-SubCell"/>
</dbReference>
<dbReference type="AlphaFoldDB" id="A0A2G8K318"/>
<name>A0A2G8K318_STIJA</name>
<dbReference type="FunFam" id="1.10.150.50:FF:000023">
    <property type="entry name" value="Epidermal growth factor receptor kinase substrate 8"/>
    <property type="match status" value="1"/>
</dbReference>
<dbReference type="InterPro" id="IPR013761">
    <property type="entry name" value="SAM/pointed_sf"/>
</dbReference>
<evidence type="ECO:0000256" key="6">
    <source>
        <dbReference type="SAM" id="MobiDB-lite"/>
    </source>
</evidence>
<keyword evidence="8" id="KW-0675">Receptor</keyword>
<dbReference type="OrthoDB" id="4680325at2759"/>
<dbReference type="PANTHER" id="PTHR12287:SF23">
    <property type="entry name" value="AROUSER, ISOFORM A-RELATED"/>
    <property type="match status" value="1"/>
</dbReference>
<dbReference type="STRING" id="307972.A0A2G8K318"/>
<dbReference type="GO" id="GO:0007266">
    <property type="term" value="P:Rho protein signal transduction"/>
    <property type="evidence" value="ECO:0007669"/>
    <property type="project" value="TreeGrafter"/>
</dbReference>
<dbReference type="SUPFAM" id="SSF47769">
    <property type="entry name" value="SAM/Pointed domain"/>
    <property type="match status" value="1"/>
</dbReference>
<dbReference type="GO" id="GO:0003779">
    <property type="term" value="F:actin binding"/>
    <property type="evidence" value="ECO:0007669"/>
    <property type="project" value="TreeGrafter"/>
</dbReference>
<feature type="non-terminal residue" evidence="8">
    <location>
        <position position="1"/>
    </location>
</feature>
<comment type="caution">
    <text evidence="8">The sequence shown here is derived from an EMBL/GenBank/DDBJ whole genome shotgun (WGS) entry which is preliminary data.</text>
</comment>
<evidence type="ECO:0000256" key="4">
    <source>
        <dbReference type="ARBA" id="ARBA00022490"/>
    </source>
</evidence>
<reference evidence="8 9" key="1">
    <citation type="journal article" date="2017" name="PLoS Biol.">
        <title>The sea cucumber genome provides insights into morphological evolution and visceral regeneration.</title>
        <authorList>
            <person name="Zhang X."/>
            <person name="Sun L."/>
            <person name="Yuan J."/>
            <person name="Sun Y."/>
            <person name="Gao Y."/>
            <person name="Zhang L."/>
            <person name="Li S."/>
            <person name="Dai H."/>
            <person name="Hamel J.F."/>
            <person name="Liu C."/>
            <person name="Yu Y."/>
            <person name="Liu S."/>
            <person name="Lin W."/>
            <person name="Guo K."/>
            <person name="Jin S."/>
            <person name="Xu P."/>
            <person name="Storey K.B."/>
            <person name="Huan P."/>
            <person name="Zhang T."/>
            <person name="Zhou Y."/>
            <person name="Zhang J."/>
            <person name="Lin C."/>
            <person name="Li X."/>
            <person name="Xing L."/>
            <person name="Huo D."/>
            <person name="Sun M."/>
            <person name="Wang L."/>
            <person name="Mercier A."/>
            <person name="Li F."/>
            <person name="Yang H."/>
            <person name="Xiang J."/>
        </authorList>
    </citation>
    <scope>NUCLEOTIDE SEQUENCE [LARGE SCALE GENOMIC DNA]</scope>
    <source>
        <strain evidence="8">Shaxun</strain>
        <tissue evidence="8">Muscle</tissue>
    </source>
</reference>
<comment type="similarity">
    <text evidence="2">Belongs to the EPS8 family.</text>
</comment>
<feature type="compositionally biased region" description="Low complexity" evidence="6">
    <location>
        <begin position="1"/>
        <end position="12"/>
    </location>
</feature>
<keyword evidence="4" id="KW-0963">Cytoplasm</keyword>
<evidence type="ECO:0000313" key="8">
    <source>
        <dbReference type="EMBL" id="PIK42407.1"/>
    </source>
</evidence>
<evidence type="ECO:0000256" key="5">
    <source>
        <dbReference type="ARBA" id="ARBA00022553"/>
    </source>
</evidence>
<accession>A0A2G8K318</accession>
<feature type="domain" description="SAM" evidence="7">
    <location>
        <begin position="117"/>
        <end position="178"/>
    </location>
</feature>
<dbReference type="Proteomes" id="UP000230750">
    <property type="component" value="Unassembled WGS sequence"/>
</dbReference>
<evidence type="ECO:0000256" key="1">
    <source>
        <dbReference type="ARBA" id="ARBA00004496"/>
    </source>
</evidence>
<evidence type="ECO:0000259" key="7">
    <source>
        <dbReference type="Pfam" id="PF18016"/>
    </source>
</evidence>
<dbReference type="GO" id="GO:0035023">
    <property type="term" value="P:regulation of Rho protein signal transduction"/>
    <property type="evidence" value="ECO:0007669"/>
    <property type="project" value="TreeGrafter"/>
</dbReference>
<evidence type="ECO:0000256" key="2">
    <source>
        <dbReference type="ARBA" id="ARBA00006197"/>
    </source>
</evidence>
<dbReference type="GO" id="GO:0005886">
    <property type="term" value="C:plasma membrane"/>
    <property type="evidence" value="ECO:0007669"/>
    <property type="project" value="TreeGrafter"/>
</dbReference>
<keyword evidence="9" id="KW-1185">Reference proteome</keyword>
<dbReference type="Pfam" id="PF18016">
    <property type="entry name" value="SAM_3"/>
    <property type="match status" value="1"/>
</dbReference>
<sequence>VCSTSSTGTTSPSSPPLPTPTPPPPTAVPAATKLSIPKKTHQSPQTAFGSTDFHSELTNTVRRKQQQRQQQTVNGIFEPQNNNRSSSNMDALNEELMRRVSKTGPKRNYRVVRQSGPNVPLTFDSSPGEVTDWLNSKGFSKLTITSLGVLSGAQLFSLTKDELQQVCQNDGARVYSQLMVQKANIQVSP</sequence>
<evidence type="ECO:0000256" key="3">
    <source>
        <dbReference type="ARBA" id="ARBA00022443"/>
    </source>
</evidence>
<keyword evidence="8" id="KW-0418">Kinase</keyword>
<feature type="region of interest" description="Disordered" evidence="6">
    <location>
        <begin position="1"/>
        <end position="88"/>
    </location>
</feature>